<dbReference type="VEuPathDB" id="TriTrypDB:LDHU3_35.2990"/>
<reference evidence="3" key="1">
    <citation type="submission" date="2019-02" db="EMBL/GenBank/DDBJ databases">
        <title>FDA dAtabase for Regulatory Grade micrObial Sequences (FDA-ARGOS): Supporting development and validation of Infectious Disease Dx tests.</title>
        <authorList>
            <person name="Duncan R."/>
            <person name="Fisher C."/>
            <person name="Tallon L."/>
            <person name="Sadzewicz L."/>
            <person name="Sengamalay N."/>
            <person name="Ott S."/>
            <person name="Godinez A."/>
            <person name="Nagaraj S."/>
            <person name="Vavikolanu K."/>
            <person name="Vyas G."/>
            <person name="Nadendla S."/>
            <person name="Aluvathingal J."/>
            <person name="Sichtig H."/>
        </authorList>
    </citation>
    <scope>NUCLEOTIDE SEQUENCE [LARGE SCALE GENOMIC DNA]</scope>
    <source>
        <strain evidence="3">FDAARGOS_360</strain>
    </source>
</reference>
<proteinExistence type="predicted"/>
<protein>
    <submittedName>
        <fullName evidence="2">Uncharacterized protein</fullName>
    </submittedName>
</protein>
<dbReference type="VEuPathDB" id="TriTrypDB:LdBPK_352350.1"/>
<gene>
    <name evidence="2" type="ORF">CGC20_15535</name>
</gene>
<sequence length="2194" mass="234073">MSTDQGGRPVRMLVFAVAADVAALRRAVAAVARPATSMNYADEPHREDGRAAEQTSVAAGATRGVLSDDAWVFASVSGSCSLLAAPDSSGYLSPARYQAAAREMRQWQCLLSLVRLPHLHAGFSCTSGPATRDRQADDTTFRARASAAATETLDESLSCDQHVDTFSSAEDTEHSCLLWAHVPHTTSGADFAEFDLGRSRVCPARGGVAADVYPPAGHHLLCIDVGGVYLASSRTHPASGRTQSAPPQPSEAAATKTAEKSERASRRPSAARVGHSRAPKEQTSSLDAHLSNAKAVEGEREAEASQSLWRLLQQRFATATRTCPFRTDAGAAAFPLTLTEVWVIPLLTAERDSEHLLHTATLGLSAFPLLVKDEHHRNSADCAAVVGDGAKVFRLARHPPAHMLRLAVDDGALSTDPSSSTMCQAAALRSRKRLRDSAAGRQDEAEGSRWLAAHTTPRLPNAVFLRSCCCNRGGADPAAPELSALRLRILEGDFLLRSCYFSEWCCAADFDITSGFVSLHVGKWTRSATAYHAFYSVLRRCVLAEDALVQRSIEEEAGKWVASCGSLSGADVTSSSGAAAVPRSPTEALFKESALEGRSADDSGARGSERVWPIEELWGLWVRLGWTPPLAWPRVRVCLRLSEGIGLGSVGQRSIWELSPRALLTLLSRVATAVNAAYIQAKHLQPTHDPRGDCLTAEIERDDDAAGADLDRVSDLGRAHSCQERILSSSAARCESSVQVRRLFEFQAALSVAPEFVTGPVLAELPDFAAAAPCVPTVDSGAITASGDAAGGSLVLSAAARDLAMDIAATTVLSTSHPAASPAGSVAGAVALTVTWLRGVLESPALLILPLGVSGHVNERESADDSSGGAGAHPSCRIAMDKKAASLTALLARRSPFQPEKLLRGALDISSASHSPQMPPPSSLPAAEMYCEVADVAELRWCSPQAYTATATTTSYRETLSTAASQNPTLQSPSSVSSTASCCALACVEVARLARTETADETVNVCRESHRQLSATNPLAAFLYTRFAAYLQEQGVVTVASTSGEGSSEGEAQDPGRDDEHIPRDACPARRSAVAVPSSFQPPMLRHKDCTQGGAATVSLPEDGGCLSDKSVSSGDGDAVKTLLAETVVRVVQQNKPVVRRILALIQSYSGVVAAATAESNGGARCVASMDEAARIKSSDTQPKDAVAQDLWRCLAPEINAAMRVDEAASPASSCAASCAKATARRLVRAFWENVAATARLQLRDRLGALSGREKYATSDSDEEESARRSASPPARRDGAACSPAEAAVPTASVRQHSFAVKENGAEPTTAKSSTLSPSSCEQVRASAGFPLLPSASLSRQLPSPNPVGQSCGSLSQAVRALDGAQAMALYMQHILGCSSAAGHWQGQARLGGCTLLSCATEAPGRAPPTTAGTAAPPTRPQQPNHWLHHALFLLSYGLACPADDPVMSSAAASAPAYASAKECRPVGPYQEADQLALPPPPALAAFRALRCGKLLLDGFIGEALEVYVQRWTLSLDILAHSCATAAAMLTRGNCESGEFSAGGENRRNPVKAGHSHYLASMPFMSSMNADEGFTEQIVETPGYSEEDAFGHKDPLKAVEHTLTTKRKSSACDTASGRDAQTAEITTSPAFHSTVDSTATSAPETDLAKEVDAVASGRNRRRNRRKRTADAILGDVLHDALLLRDMGEKPTADFVYKRTQERMYEEEYGRKPPSAKENAAKFIPFPPDFHLHRLLPLFGDCGRDAAEDVATDSASCGASRPVTPAPVYTKNFMNAYALMAPDPWPERAVTPENPVWTRRDVDVDKEKTGGRGLKEWEDRVYGPRPGYDVHGEFIDAMDELGYWEVQLIHFLRVVPLSQRRSLPFLHEWYRLLVHRVIRAERRYIRIRDAALANTKVSTSLFNRTEQPIDAVRSYYAEAHRSLASANYDPLRMKKSALAPLMRMTDEEFAEWQEVQRQRRNSLAAELAYGAYTTLTSRLRSAATAAAANAAVATRRGALGADSPPLRGCVGTGGSSPALFRPTRVARIPPQLARFLIAGSAALLQVFMVAYQRESQKLRQEEQARGAVGSAQDSTGIRNPRAMSAMEAMQVLGLDRRFPDVYTSVQQAEARSTSTSALLPLAPGEARRAAQLNFERMFGLAAKEGNAFLAGKLSAAYRICVDPSWDQAMSGEDETADANTRSTTAVNAGEQGRSL</sequence>
<dbReference type="EMBL" id="RHLD01000013">
    <property type="protein sequence ID" value="TPP48093.1"/>
    <property type="molecule type" value="Genomic_DNA"/>
</dbReference>
<dbReference type="VEuPathDB" id="TriTrypDB:LdCL_350028300"/>
<feature type="compositionally biased region" description="Low complexity" evidence="1">
    <location>
        <begin position="1041"/>
        <end position="1050"/>
    </location>
</feature>
<accession>A0A504XHT6</accession>
<dbReference type="VEuPathDB" id="TriTrypDB:LdCL_350028500"/>
<dbReference type="Proteomes" id="UP000318821">
    <property type="component" value="Unassembled WGS sequence"/>
</dbReference>
<feature type="region of interest" description="Disordered" evidence="1">
    <location>
        <begin position="2168"/>
        <end position="2194"/>
    </location>
</feature>
<feature type="region of interest" description="Disordered" evidence="1">
    <location>
        <begin position="1041"/>
        <end position="1064"/>
    </location>
</feature>
<feature type="compositionally biased region" description="Basic and acidic residues" evidence="1">
    <location>
        <begin position="1054"/>
        <end position="1064"/>
    </location>
</feature>
<evidence type="ECO:0000313" key="3">
    <source>
        <dbReference type="Proteomes" id="UP000318821"/>
    </source>
</evidence>
<evidence type="ECO:0000313" key="2">
    <source>
        <dbReference type="EMBL" id="TPP48093.1"/>
    </source>
</evidence>
<dbReference type="VEuPathDB" id="TriTrypDB:LDHU3_35.2980"/>
<evidence type="ECO:0000256" key="1">
    <source>
        <dbReference type="SAM" id="MobiDB-lite"/>
    </source>
</evidence>
<feature type="region of interest" description="Disordered" evidence="1">
    <location>
        <begin position="1253"/>
        <end position="1293"/>
    </location>
</feature>
<feature type="compositionally biased region" description="Polar residues" evidence="1">
    <location>
        <begin position="2176"/>
        <end position="2185"/>
    </location>
</feature>
<dbReference type="VEuPathDB" id="TriTrypDB:LdBPK_352360.1"/>
<dbReference type="VEuPathDB" id="TriTrypDB:LDHU3_35.3000"/>
<dbReference type="VEuPathDB" id="TriTrypDB:LdBPK_352340.1"/>
<comment type="caution">
    <text evidence="2">The sequence shown here is derived from an EMBL/GenBank/DDBJ whole genome shotgun (WGS) entry which is preliminary data.</text>
</comment>
<dbReference type="VEuPathDB" id="TriTrypDB:LdCL_350028400"/>
<organism evidence="2 3">
    <name type="scientific">Leishmania donovani</name>
    <dbReference type="NCBI Taxonomy" id="5661"/>
    <lineage>
        <taxon>Eukaryota</taxon>
        <taxon>Discoba</taxon>
        <taxon>Euglenozoa</taxon>
        <taxon>Kinetoplastea</taxon>
        <taxon>Metakinetoplastina</taxon>
        <taxon>Trypanosomatida</taxon>
        <taxon>Trypanosomatidae</taxon>
        <taxon>Leishmaniinae</taxon>
        <taxon>Leishmania</taxon>
    </lineage>
</organism>
<name>A0A504XHT6_LEIDO</name>
<feature type="region of interest" description="Disordered" evidence="1">
    <location>
        <begin position="234"/>
        <end position="299"/>
    </location>
</feature>